<organism evidence="1 2">
    <name type="scientific">Roseovarius pelagicus</name>
    <dbReference type="NCBI Taxonomy" id="2980108"/>
    <lineage>
        <taxon>Bacteria</taxon>
        <taxon>Pseudomonadati</taxon>
        <taxon>Pseudomonadota</taxon>
        <taxon>Alphaproteobacteria</taxon>
        <taxon>Rhodobacterales</taxon>
        <taxon>Roseobacteraceae</taxon>
        <taxon>Roseovarius</taxon>
    </lineage>
</organism>
<accession>A0ABY6DF31</accession>
<proteinExistence type="predicted"/>
<dbReference type="Proteomes" id="UP001064087">
    <property type="component" value="Chromosome"/>
</dbReference>
<gene>
    <name evidence="1" type="ORF">N7U68_09015</name>
</gene>
<dbReference type="Gene3D" id="3.10.180.10">
    <property type="entry name" value="2,3-Dihydroxybiphenyl 1,2-Dioxygenase, domain 1"/>
    <property type="match status" value="1"/>
</dbReference>
<evidence type="ECO:0000313" key="1">
    <source>
        <dbReference type="EMBL" id="UXX84757.1"/>
    </source>
</evidence>
<name>A0ABY6DF31_9RHOB</name>
<keyword evidence="2" id="KW-1185">Reference proteome</keyword>
<reference evidence="1" key="1">
    <citation type="submission" date="2022-10" db="EMBL/GenBank/DDBJ databases">
        <title>Roseovarius pelagicus sp. nov., isolated from Arctic seawater.</title>
        <authorList>
            <person name="Hong Y.W."/>
            <person name="Hwang C.Y."/>
        </authorList>
    </citation>
    <scope>NUCLEOTIDE SEQUENCE</scope>
    <source>
        <strain evidence="1">HL-MP18</strain>
    </source>
</reference>
<evidence type="ECO:0000313" key="2">
    <source>
        <dbReference type="Proteomes" id="UP001064087"/>
    </source>
</evidence>
<dbReference type="CDD" id="cd06587">
    <property type="entry name" value="VOC"/>
    <property type="match status" value="1"/>
</dbReference>
<dbReference type="EMBL" id="CP106738">
    <property type="protein sequence ID" value="UXX84757.1"/>
    <property type="molecule type" value="Genomic_DNA"/>
</dbReference>
<sequence length="114" mass="12259">MPIVRIYAHLNCSNLAKSLLWYEKLFGRAPDARPMDGLAEWHHGDHAGLQLFQNEKDAGHGTLTLIVDGLRNERGRLNVAGLAPGPVEPATSTSLVKLSDPDGNAVVLAEPGRA</sequence>
<protein>
    <submittedName>
        <fullName evidence="1">VOC family protein</fullName>
    </submittedName>
</protein>
<dbReference type="RefSeq" id="WP_263048893.1">
    <property type="nucleotide sequence ID" value="NZ_CP106738.1"/>
</dbReference>
<dbReference type="SUPFAM" id="SSF54593">
    <property type="entry name" value="Glyoxalase/Bleomycin resistance protein/Dihydroxybiphenyl dioxygenase"/>
    <property type="match status" value="1"/>
</dbReference>
<dbReference type="InterPro" id="IPR029068">
    <property type="entry name" value="Glyas_Bleomycin-R_OHBP_Dase"/>
</dbReference>